<gene>
    <name evidence="1" type="ORF">DKX38_003336</name>
</gene>
<reference evidence="2" key="1">
    <citation type="journal article" date="2019" name="Gigascience">
        <title>De novo genome assembly of the endangered Acer yangbiense, a plant species with extremely small populations endemic to Yunnan Province, China.</title>
        <authorList>
            <person name="Yang J."/>
            <person name="Wariss H.M."/>
            <person name="Tao L."/>
            <person name="Zhang R."/>
            <person name="Yun Q."/>
            <person name="Hollingsworth P."/>
            <person name="Dao Z."/>
            <person name="Luo G."/>
            <person name="Guo H."/>
            <person name="Ma Y."/>
            <person name="Sun W."/>
        </authorList>
    </citation>
    <scope>NUCLEOTIDE SEQUENCE [LARGE SCALE GENOMIC DNA]</scope>
    <source>
        <strain evidence="2">cv. br00</strain>
    </source>
</reference>
<evidence type="ECO:0000313" key="1">
    <source>
        <dbReference type="EMBL" id="KAB5569543.1"/>
    </source>
</evidence>
<organism evidence="1 2">
    <name type="scientific">Salix brachista</name>
    <dbReference type="NCBI Taxonomy" id="2182728"/>
    <lineage>
        <taxon>Eukaryota</taxon>
        <taxon>Viridiplantae</taxon>
        <taxon>Streptophyta</taxon>
        <taxon>Embryophyta</taxon>
        <taxon>Tracheophyta</taxon>
        <taxon>Spermatophyta</taxon>
        <taxon>Magnoliopsida</taxon>
        <taxon>eudicotyledons</taxon>
        <taxon>Gunneridae</taxon>
        <taxon>Pentapetalae</taxon>
        <taxon>rosids</taxon>
        <taxon>fabids</taxon>
        <taxon>Malpighiales</taxon>
        <taxon>Salicaceae</taxon>
        <taxon>Saliceae</taxon>
        <taxon>Salix</taxon>
    </lineage>
</organism>
<dbReference type="AlphaFoldDB" id="A0A5N5NRW9"/>
<proteinExistence type="predicted"/>
<accession>A0A5N5NRW9</accession>
<protein>
    <submittedName>
        <fullName evidence="1">Uncharacterized protein</fullName>
    </submittedName>
</protein>
<keyword evidence="2" id="KW-1185">Reference proteome</keyword>
<comment type="caution">
    <text evidence="1">The sequence shown here is derived from an EMBL/GenBank/DDBJ whole genome shotgun (WGS) entry which is preliminary data.</text>
</comment>
<dbReference type="EMBL" id="VDCV01000002">
    <property type="protein sequence ID" value="KAB5569543.1"/>
    <property type="molecule type" value="Genomic_DNA"/>
</dbReference>
<sequence>MLSAENGAMLSVRDQSGSLLLQESKQQSRRSPRTLWTNLLQVLFWWEVIFRGRSRFCFKPFGRQDGCWMNKFKNGYMGFTRIISDVKAFLEEDMVVGAMDGQGRKNLENKLFSFELVVGIFKIHFPERSMKHFPFPEKERDKICKWEAWEFRVLVDRKRNYGVKLKLGLFSCPKDLRARNSETEKALFGSHACFHRHKLRASSSDSNFEFV</sequence>
<dbReference type="Proteomes" id="UP000326939">
    <property type="component" value="Chromosome 2"/>
</dbReference>
<name>A0A5N5NRW9_9ROSI</name>
<evidence type="ECO:0000313" key="2">
    <source>
        <dbReference type="Proteomes" id="UP000326939"/>
    </source>
</evidence>